<dbReference type="Proteomes" id="UP000588586">
    <property type="component" value="Unassembled WGS sequence"/>
</dbReference>
<dbReference type="CDD" id="cd04301">
    <property type="entry name" value="NAT_SF"/>
    <property type="match status" value="1"/>
</dbReference>
<dbReference type="RefSeq" id="WP_171243714.1">
    <property type="nucleotide sequence ID" value="NZ_JABEPQ010000002.1"/>
</dbReference>
<proteinExistence type="predicted"/>
<dbReference type="Pfam" id="PF00583">
    <property type="entry name" value="Acetyltransf_1"/>
    <property type="match status" value="1"/>
</dbReference>
<evidence type="ECO:0000259" key="3">
    <source>
        <dbReference type="PROSITE" id="PS51186"/>
    </source>
</evidence>
<feature type="domain" description="N-acetyltransferase" evidence="3">
    <location>
        <begin position="1"/>
        <end position="158"/>
    </location>
</feature>
<dbReference type="GO" id="GO:0016747">
    <property type="term" value="F:acyltransferase activity, transferring groups other than amino-acyl groups"/>
    <property type="evidence" value="ECO:0007669"/>
    <property type="project" value="InterPro"/>
</dbReference>
<keyword evidence="1 4" id="KW-0808">Transferase</keyword>
<sequence length="334" mass="36683">MVDIVEVSGLDPARDELFRAWAGVFEASDRAEFGDDHSSWTVEQLRELERATDKRRYAWAAVDGDTVVGAVGLVLPLRDNRSMAAINLAVHPDHRGRGVGAALLARAEDQSAAEGRSIFMAESQWREDGEDSAAAFATSHGYAAAQTVLRSSLALPADSAALGELAAGGEPAAYTLRNVVGPLPDELLAARAELSRRMSTDIPLGDLVLEEEVWDEARVREQYDRIEAMGRTAIDTYAVHAATGDVVGYTQVQVSRNEPRIAYQQDTLVMREHRGHALGLRMKAANTLAVMEVSPDSQVIRTWNADDNTHMLAVNRRVGYVTDAYLREWQKDLR</sequence>
<dbReference type="InterPro" id="IPR000182">
    <property type="entry name" value="GNAT_dom"/>
</dbReference>
<evidence type="ECO:0000313" key="5">
    <source>
        <dbReference type="Proteomes" id="UP000588586"/>
    </source>
</evidence>
<protein>
    <submittedName>
        <fullName evidence="4">GNAT family N-acetyltransferase</fullName>
    </submittedName>
</protein>
<dbReference type="AlphaFoldDB" id="A0A849HGU0"/>
<organism evidence="4 5">
    <name type="scientific">Knoellia koreensis</name>
    <dbReference type="NCBI Taxonomy" id="2730921"/>
    <lineage>
        <taxon>Bacteria</taxon>
        <taxon>Bacillati</taxon>
        <taxon>Actinomycetota</taxon>
        <taxon>Actinomycetes</taxon>
        <taxon>Micrococcales</taxon>
        <taxon>Intrasporangiaceae</taxon>
        <taxon>Knoellia</taxon>
    </lineage>
</organism>
<dbReference type="Gene3D" id="3.40.630.30">
    <property type="match status" value="1"/>
</dbReference>
<dbReference type="InterPro" id="IPR016181">
    <property type="entry name" value="Acyl_CoA_acyltransferase"/>
</dbReference>
<evidence type="ECO:0000313" key="4">
    <source>
        <dbReference type="EMBL" id="NNM46638.1"/>
    </source>
</evidence>
<dbReference type="SUPFAM" id="SSF55729">
    <property type="entry name" value="Acyl-CoA N-acyltransferases (Nat)"/>
    <property type="match status" value="2"/>
</dbReference>
<evidence type="ECO:0000256" key="2">
    <source>
        <dbReference type="ARBA" id="ARBA00023315"/>
    </source>
</evidence>
<dbReference type="EMBL" id="JABEPQ010000002">
    <property type="protein sequence ID" value="NNM46638.1"/>
    <property type="molecule type" value="Genomic_DNA"/>
</dbReference>
<comment type="caution">
    <text evidence="4">The sequence shown here is derived from an EMBL/GenBank/DDBJ whole genome shotgun (WGS) entry which is preliminary data.</text>
</comment>
<dbReference type="InterPro" id="IPR050832">
    <property type="entry name" value="Bact_Acetyltransf"/>
</dbReference>
<name>A0A849HGU0_9MICO</name>
<accession>A0A849HGU0</accession>
<gene>
    <name evidence="4" type="ORF">HJG52_11545</name>
</gene>
<dbReference type="PANTHER" id="PTHR43877">
    <property type="entry name" value="AMINOALKYLPHOSPHONATE N-ACETYLTRANSFERASE-RELATED-RELATED"/>
    <property type="match status" value="1"/>
</dbReference>
<keyword evidence="5" id="KW-1185">Reference proteome</keyword>
<evidence type="ECO:0000256" key="1">
    <source>
        <dbReference type="ARBA" id="ARBA00022679"/>
    </source>
</evidence>
<reference evidence="4 5" key="1">
    <citation type="submission" date="2020-04" db="EMBL/GenBank/DDBJ databases">
        <title>Knoellia sp. isolate from air conditioner.</title>
        <authorList>
            <person name="Chea S."/>
            <person name="Kim D.-U."/>
        </authorList>
    </citation>
    <scope>NUCLEOTIDE SEQUENCE [LARGE SCALE GENOMIC DNA]</scope>
    <source>
        <strain evidence="4 5">DB2414S</strain>
    </source>
</reference>
<keyword evidence="2" id="KW-0012">Acyltransferase</keyword>
<dbReference type="PROSITE" id="PS51186">
    <property type="entry name" value="GNAT"/>
    <property type="match status" value="1"/>
</dbReference>